<dbReference type="AlphaFoldDB" id="A0A6A6DDJ7"/>
<dbReference type="OrthoDB" id="3783684at2759"/>
<proteinExistence type="predicted"/>
<gene>
    <name evidence="2" type="ORF">K469DRAFT_28177</name>
</gene>
<dbReference type="Gene3D" id="1.10.10.60">
    <property type="entry name" value="Homeodomain-like"/>
    <property type="match status" value="1"/>
</dbReference>
<sequence>MPGKHKNRQSFRDPVRPRGQRLSEYERTQVLTLYNTAGWNKTVIARELGLAHSTVRLCISEGYFTPKRPPGRRPILTTGKRRRLIHRATLDAYHRRLSYDEIAQLEGLNLCRRSLLKAFERE</sequence>
<evidence type="ECO:0000313" key="2">
    <source>
        <dbReference type="EMBL" id="KAF2176442.1"/>
    </source>
</evidence>
<dbReference type="EMBL" id="ML994709">
    <property type="protein sequence ID" value="KAF2176442.1"/>
    <property type="molecule type" value="Genomic_DNA"/>
</dbReference>
<dbReference type="InterPro" id="IPR009057">
    <property type="entry name" value="Homeodomain-like_sf"/>
</dbReference>
<accession>A0A6A6DDJ7</accession>
<evidence type="ECO:0000313" key="3">
    <source>
        <dbReference type="Proteomes" id="UP000800200"/>
    </source>
</evidence>
<dbReference type="SUPFAM" id="SSF46689">
    <property type="entry name" value="Homeodomain-like"/>
    <property type="match status" value="1"/>
</dbReference>
<organism evidence="2 3">
    <name type="scientific">Zopfia rhizophila CBS 207.26</name>
    <dbReference type="NCBI Taxonomy" id="1314779"/>
    <lineage>
        <taxon>Eukaryota</taxon>
        <taxon>Fungi</taxon>
        <taxon>Dikarya</taxon>
        <taxon>Ascomycota</taxon>
        <taxon>Pezizomycotina</taxon>
        <taxon>Dothideomycetes</taxon>
        <taxon>Dothideomycetes incertae sedis</taxon>
        <taxon>Zopfiaceae</taxon>
        <taxon>Zopfia</taxon>
    </lineage>
</organism>
<feature type="region of interest" description="Disordered" evidence="1">
    <location>
        <begin position="1"/>
        <end position="22"/>
    </location>
</feature>
<evidence type="ECO:0008006" key="4">
    <source>
        <dbReference type="Google" id="ProtNLM"/>
    </source>
</evidence>
<evidence type="ECO:0000256" key="1">
    <source>
        <dbReference type="SAM" id="MobiDB-lite"/>
    </source>
</evidence>
<reference evidence="2" key="1">
    <citation type="journal article" date="2020" name="Stud. Mycol.">
        <title>101 Dothideomycetes genomes: a test case for predicting lifestyles and emergence of pathogens.</title>
        <authorList>
            <person name="Haridas S."/>
            <person name="Albert R."/>
            <person name="Binder M."/>
            <person name="Bloem J."/>
            <person name="Labutti K."/>
            <person name="Salamov A."/>
            <person name="Andreopoulos B."/>
            <person name="Baker S."/>
            <person name="Barry K."/>
            <person name="Bills G."/>
            <person name="Bluhm B."/>
            <person name="Cannon C."/>
            <person name="Castanera R."/>
            <person name="Culley D."/>
            <person name="Daum C."/>
            <person name="Ezra D."/>
            <person name="Gonzalez J."/>
            <person name="Henrissat B."/>
            <person name="Kuo A."/>
            <person name="Liang C."/>
            <person name="Lipzen A."/>
            <person name="Lutzoni F."/>
            <person name="Magnuson J."/>
            <person name="Mondo S."/>
            <person name="Nolan M."/>
            <person name="Ohm R."/>
            <person name="Pangilinan J."/>
            <person name="Park H.-J."/>
            <person name="Ramirez L."/>
            <person name="Alfaro M."/>
            <person name="Sun H."/>
            <person name="Tritt A."/>
            <person name="Yoshinaga Y."/>
            <person name="Zwiers L.-H."/>
            <person name="Turgeon B."/>
            <person name="Goodwin S."/>
            <person name="Spatafora J."/>
            <person name="Crous P."/>
            <person name="Grigoriev I."/>
        </authorList>
    </citation>
    <scope>NUCLEOTIDE SEQUENCE</scope>
    <source>
        <strain evidence="2">CBS 207.26</strain>
    </source>
</reference>
<keyword evidence="3" id="KW-1185">Reference proteome</keyword>
<name>A0A6A6DDJ7_9PEZI</name>
<feature type="compositionally biased region" description="Basic and acidic residues" evidence="1">
    <location>
        <begin position="10"/>
        <end position="22"/>
    </location>
</feature>
<dbReference type="Proteomes" id="UP000800200">
    <property type="component" value="Unassembled WGS sequence"/>
</dbReference>
<protein>
    <recommendedName>
        <fullName evidence="4">Transposase IS30-like HTH domain-containing protein</fullName>
    </recommendedName>
</protein>